<dbReference type="InterPro" id="IPR036596">
    <property type="entry name" value="Cyt-C_aa3_sf"/>
</dbReference>
<dbReference type="RefSeq" id="WP_184016496.1">
    <property type="nucleotide sequence ID" value="NZ_JACIJC010000002.1"/>
</dbReference>
<keyword evidence="1" id="KW-0812">Transmembrane</keyword>
<keyword evidence="4" id="KW-1185">Reference proteome</keyword>
<sequence length="41" mass="4183">MAENGDMTAHSGTYEGFIGLMKWGSVATAVVVAIVIALLAS</sequence>
<feature type="transmembrane region" description="Helical" evidence="1">
    <location>
        <begin position="20"/>
        <end position="40"/>
    </location>
</feature>
<dbReference type="EMBL" id="JACIJC010000002">
    <property type="protein sequence ID" value="MBB5685281.1"/>
    <property type="molecule type" value="Genomic_DNA"/>
</dbReference>
<gene>
    <name evidence="3" type="ORF">FHS49_001289</name>
</gene>
<keyword evidence="1" id="KW-0472">Membrane</keyword>
<dbReference type="SUPFAM" id="SSF81469">
    <property type="entry name" value="Bacterial aa3 type cytochrome c oxidase subunit IV"/>
    <property type="match status" value="1"/>
</dbReference>
<evidence type="ECO:0000313" key="3">
    <source>
        <dbReference type="EMBL" id="MBB5685281.1"/>
    </source>
</evidence>
<dbReference type="InterPro" id="IPR012422">
    <property type="entry name" value="Cyt_c_oxidase_su4_bac-aa3"/>
</dbReference>
<feature type="domain" description="Cytochrome c oxidase subunit IV bacterial aa3 type" evidence="2">
    <location>
        <begin position="2"/>
        <end position="35"/>
    </location>
</feature>
<protein>
    <recommendedName>
        <fullName evidence="2">Cytochrome c oxidase subunit IV bacterial aa3 type domain-containing protein</fullName>
    </recommendedName>
</protein>
<dbReference type="Proteomes" id="UP000549617">
    <property type="component" value="Unassembled WGS sequence"/>
</dbReference>
<evidence type="ECO:0000259" key="2">
    <source>
        <dbReference type="Pfam" id="PF07835"/>
    </source>
</evidence>
<dbReference type="AlphaFoldDB" id="A0A7W9EF28"/>
<accession>A0A7W9EF28</accession>
<keyword evidence="1" id="KW-1133">Transmembrane helix</keyword>
<organism evidence="3 4">
    <name type="scientific">Sphingobium boeckii</name>
    <dbReference type="NCBI Taxonomy" id="1082345"/>
    <lineage>
        <taxon>Bacteria</taxon>
        <taxon>Pseudomonadati</taxon>
        <taxon>Pseudomonadota</taxon>
        <taxon>Alphaproteobacteria</taxon>
        <taxon>Sphingomonadales</taxon>
        <taxon>Sphingomonadaceae</taxon>
        <taxon>Sphingobium</taxon>
    </lineage>
</organism>
<reference evidence="3 4" key="1">
    <citation type="submission" date="2020-08" db="EMBL/GenBank/DDBJ databases">
        <title>Genomic Encyclopedia of Type Strains, Phase IV (KMG-IV): sequencing the most valuable type-strain genomes for metagenomic binning, comparative biology and taxonomic classification.</title>
        <authorList>
            <person name="Goeker M."/>
        </authorList>
    </citation>
    <scope>NUCLEOTIDE SEQUENCE [LARGE SCALE GENOMIC DNA]</scope>
    <source>
        <strain evidence="3 4">DSM 25079</strain>
    </source>
</reference>
<dbReference type="Pfam" id="PF07835">
    <property type="entry name" value="COX4_pro_2"/>
    <property type="match status" value="1"/>
</dbReference>
<proteinExistence type="predicted"/>
<evidence type="ECO:0000256" key="1">
    <source>
        <dbReference type="SAM" id="Phobius"/>
    </source>
</evidence>
<name>A0A7W9EF28_9SPHN</name>
<dbReference type="Gene3D" id="1.20.5.160">
    <property type="entry name" value="Bacterial aa3 type cytochrome c oxidase subunit IV"/>
    <property type="match status" value="1"/>
</dbReference>
<comment type="caution">
    <text evidence="3">The sequence shown here is derived from an EMBL/GenBank/DDBJ whole genome shotgun (WGS) entry which is preliminary data.</text>
</comment>
<evidence type="ECO:0000313" key="4">
    <source>
        <dbReference type="Proteomes" id="UP000549617"/>
    </source>
</evidence>